<dbReference type="InterPro" id="IPR009009">
    <property type="entry name" value="RlpA-like_DPBB"/>
</dbReference>
<evidence type="ECO:0000313" key="2">
    <source>
        <dbReference type="EMBL" id="GMN21507.1"/>
    </source>
</evidence>
<organism evidence="2 3">
    <name type="scientific">Ficus carica</name>
    <name type="common">Common fig</name>
    <dbReference type="NCBI Taxonomy" id="3494"/>
    <lineage>
        <taxon>Eukaryota</taxon>
        <taxon>Viridiplantae</taxon>
        <taxon>Streptophyta</taxon>
        <taxon>Embryophyta</taxon>
        <taxon>Tracheophyta</taxon>
        <taxon>Spermatophyta</taxon>
        <taxon>Magnoliopsida</taxon>
        <taxon>eudicotyledons</taxon>
        <taxon>Gunneridae</taxon>
        <taxon>Pentapetalae</taxon>
        <taxon>rosids</taxon>
        <taxon>fabids</taxon>
        <taxon>Rosales</taxon>
        <taxon>Moraceae</taxon>
        <taxon>Ficeae</taxon>
        <taxon>Ficus</taxon>
    </lineage>
</organism>
<dbReference type="GO" id="GO:0048046">
    <property type="term" value="C:apoplast"/>
    <property type="evidence" value="ECO:0007669"/>
    <property type="project" value="InterPro"/>
</dbReference>
<feature type="domain" description="RlpA-like protein double-psi beta-barrel" evidence="1">
    <location>
        <begin position="14"/>
        <end position="91"/>
    </location>
</feature>
<dbReference type="Gene3D" id="2.40.40.10">
    <property type="entry name" value="RlpA-like domain"/>
    <property type="match status" value="1"/>
</dbReference>
<dbReference type="PANTHER" id="PTHR47295">
    <property type="entry name" value="EG45-LIKE DOMAIN CONTAINING PROTEIN 1-RELATED"/>
    <property type="match status" value="1"/>
</dbReference>
<protein>
    <recommendedName>
        <fullName evidence="1">RlpA-like protein double-psi beta-barrel domain-containing protein</fullName>
    </recommendedName>
</protein>
<proteinExistence type="predicted"/>
<dbReference type="CDD" id="cd22269">
    <property type="entry name" value="DPBB_EG45-like"/>
    <property type="match status" value="1"/>
</dbReference>
<gene>
    <name evidence="2" type="ORF">TIFTF001_045513</name>
</gene>
<dbReference type="Proteomes" id="UP001187192">
    <property type="component" value="Unassembled WGS sequence"/>
</dbReference>
<evidence type="ECO:0000313" key="3">
    <source>
        <dbReference type="Proteomes" id="UP001187192"/>
    </source>
</evidence>
<dbReference type="EMBL" id="BTGU01004018">
    <property type="protein sequence ID" value="GMN21507.1"/>
    <property type="molecule type" value="Genomic_DNA"/>
</dbReference>
<comment type="caution">
    <text evidence="2">The sequence shown here is derived from an EMBL/GenBank/DDBJ whole genome shotgun (WGS) entry which is preliminary data.</text>
</comment>
<dbReference type="InterPro" id="IPR044206">
    <property type="entry name" value="EGC1/2"/>
</dbReference>
<name>A0AA88CLY9_FICCA</name>
<dbReference type="Pfam" id="PF03330">
    <property type="entry name" value="DPBB_1"/>
    <property type="match status" value="1"/>
</dbReference>
<dbReference type="SUPFAM" id="SSF50685">
    <property type="entry name" value="Barwin-like endoglucanases"/>
    <property type="match status" value="1"/>
</dbReference>
<accession>A0AA88CLY9</accession>
<dbReference type="GO" id="GO:0009627">
    <property type="term" value="P:systemic acquired resistance"/>
    <property type="evidence" value="ECO:0007669"/>
    <property type="project" value="InterPro"/>
</dbReference>
<sequence>MKASACFGYGLHVAAGGKELWTRVKNSCGKLFYTVKCVGAANLAPKACRDGDAYVIVEIVDYCPGCISTIDLSRDAFSLIADPDAGKIRVH</sequence>
<keyword evidence="3" id="KW-1185">Reference proteome</keyword>
<evidence type="ECO:0000259" key="1">
    <source>
        <dbReference type="Pfam" id="PF03330"/>
    </source>
</evidence>
<dbReference type="InterPro" id="IPR036908">
    <property type="entry name" value="RlpA-like_sf"/>
</dbReference>
<dbReference type="PANTHER" id="PTHR47295:SF2">
    <property type="entry name" value="EG45-LIKE DOMAIN CONTAINING PROTEIN 1-RELATED"/>
    <property type="match status" value="1"/>
</dbReference>
<dbReference type="AlphaFoldDB" id="A0AA88CLY9"/>
<reference evidence="2" key="1">
    <citation type="submission" date="2023-07" db="EMBL/GenBank/DDBJ databases">
        <title>draft genome sequence of fig (Ficus carica).</title>
        <authorList>
            <person name="Takahashi T."/>
            <person name="Nishimura K."/>
        </authorList>
    </citation>
    <scope>NUCLEOTIDE SEQUENCE</scope>
</reference>